<dbReference type="Gene3D" id="3.40.50.1460">
    <property type="match status" value="1"/>
</dbReference>
<protein>
    <recommendedName>
        <fullName evidence="3">Caspase family protein</fullName>
    </recommendedName>
</protein>
<sequence>MTETAVDQLERIDPGQSVAVLIGVAEYPGSDFPPVFAAHENTKRLAAALAGKAWGLTRPLRLVELLDPDRAAVLRTIADAGKLVGRQGLLLVYFVGHAEPVGAELCMAMTDADRANAKATMVTIADLVTAVGGRPTDRRMLILDCCYSGRAARHLPGVAVKLDDTAGWYFVGAADAGTPASAPQDGETTLFTAALLQALEGAPDTRELLTPADVWRALTDLLPAEHKPVHNDVAWASQLSWLKNLSFVPGPRRPIALGKGKSKKADAGDGIPAPPALYAEPIYMASHDFVGRMSQLDTLSDWAAPAEAHPLLLFEAIGGTGKSMLTWEWTTRHATGVRDDWAGRFWYSFYEDGAVMADFCRHALAYMTGQPRDTFKELKQTILTELLLRQLHARPWLLILDGLERVLVAYHRYDAPQLPDEQAGQTDEIASRDPCSAIRPMDDELLRRLAAASPSKILITSRLVPRVLLNSASQPVPGVLHERLPGLRPAAAEALIRACGVQGDSNHIQDYLQRHCDCHPLVTGILAGLINDYLPARGDFDKWATDPEHGGQLNLASLDLVQKRNHILTTAMAALPEKSRELLCTMSLVHGTLDYSTLEALNPHLPPPPPPILEPEDPEQHPYWEVMSPEARVDAKRKHQEDMQWWREHQQKHIDWQRSLESRDAPAALTRTVRDLEKRGLLQYDRHAGRWDLHPVVRAVAATSLGGEARDLVGQQIVDHFSQQPHNPYEEAETLGDLRNALTVVRTLLHLGRFEDAWDTIYSNLLSALYFNIEAHVEVLSLMRPFFPRGWDSSPKGFFDPDLGLMLNTVSNSLHGLDHFDEALKLGHLEAEIYVRSEDWRALSMAVHNLSVSYATINQMVLAVRCSTLAVRLAEAIQDPQQLFVTRLNQFTALCVRGLWEEAEQTWNLLDSMGRGWSLDVYRPGRAELAYLQEFRYPRGQVSVGDFAAVEDLAREGHNRRVTRMLHSVRGRWLLDHGEFALAVESLEEAVRMANEVGIQDASSDTLLALARFQILRQHEVAREEAHRLSAVPVQADLELARLWQAVGDTQAAIHHANAAYRRAWADGDPYVRRFPLSCAKSLLEELGAQIPKLPPYDPAHHPTQPWEDQVAAAIDRIAAEKEEEV</sequence>
<dbReference type="Proteomes" id="UP000612899">
    <property type="component" value="Unassembled WGS sequence"/>
</dbReference>
<dbReference type="SUPFAM" id="SSF52540">
    <property type="entry name" value="P-loop containing nucleoside triphosphate hydrolases"/>
    <property type="match status" value="1"/>
</dbReference>
<name>A0A8J3QFT1_9ACTN</name>
<dbReference type="RefSeq" id="WP_203912598.1">
    <property type="nucleotide sequence ID" value="NZ_BONY01000056.1"/>
</dbReference>
<reference evidence="1" key="1">
    <citation type="submission" date="2021-01" db="EMBL/GenBank/DDBJ databases">
        <title>Whole genome shotgun sequence of Rhizocola hellebori NBRC 109834.</title>
        <authorList>
            <person name="Komaki H."/>
            <person name="Tamura T."/>
        </authorList>
    </citation>
    <scope>NUCLEOTIDE SEQUENCE</scope>
    <source>
        <strain evidence="1">NBRC 109834</strain>
    </source>
</reference>
<comment type="caution">
    <text evidence="1">The sequence shown here is derived from an EMBL/GenBank/DDBJ whole genome shotgun (WGS) entry which is preliminary data.</text>
</comment>
<keyword evidence="2" id="KW-1185">Reference proteome</keyword>
<dbReference type="AlphaFoldDB" id="A0A8J3QFT1"/>
<proteinExistence type="predicted"/>
<dbReference type="Gene3D" id="1.25.40.10">
    <property type="entry name" value="Tetratricopeptide repeat domain"/>
    <property type="match status" value="1"/>
</dbReference>
<dbReference type="InterPro" id="IPR027417">
    <property type="entry name" value="P-loop_NTPase"/>
</dbReference>
<gene>
    <name evidence="1" type="ORF">Rhe02_69210</name>
</gene>
<evidence type="ECO:0000313" key="2">
    <source>
        <dbReference type="Proteomes" id="UP000612899"/>
    </source>
</evidence>
<dbReference type="EMBL" id="BONY01000056">
    <property type="protein sequence ID" value="GIH08854.1"/>
    <property type="molecule type" value="Genomic_DNA"/>
</dbReference>
<organism evidence="1 2">
    <name type="scientific">Rhizocola hellebori</name>
    <dbReference type="NCBI Taxonomy" id="1392758"/>
    <lineage>
        <taxon>Bacteria</taxon>
        <taxon>Bacillati</taxon>
        <taxon>Actinomycetota</taxon>
        <taxon>Actinomycetes</taxon>
        <taxon>Micromonosporales</taxon>
        <taxon>Micromonosporaceae</taxon>
        <taxon>Rhizocola</taxon>
    </lineage>
</organism>
<dbReference type="Gene3D" id="3.40.50.300">
    <property type="entry name" value="P-loop containing nucleotide triphosphate hydrolases"/>
    <property type="match status" value="1"/>
</dbReference>
<evidence type="ECO:0008006" key="3">
    <source>
        <dbReference type="Google" id="ProtNLM"/>
    </source>
</evidence>
<evidence type="ECO:0000313" key="1">
    <source>
        <dbReference type="EMBL" id="GIH08854.1"/>
    </source>
</evidence>
<dbReference type="InterPro" id="IPR011990">
    <property type="entry name" value="TPR-like_helical_dom_sf"/>
</dbReference>
<accession>A0A8J3QFT1</accession>